<reference evidence="2" key="1">
    <citation type="submission" date="2021-03" db="EMBL/GenBank/DDBJ databases">
        <title>A new species, PO-11, isolated from a karst cave deposit.</title>
        <authorList>
            <person name="Zhaoxiaoyong W."/>
        </authorList>
    </citation>
    <scope>NUCLEOTIDE SEQUENCE</scope>
    <source>
        <strain evidence="2">PO-11</strain>
    </source>
</reference>
<feature type="domain" description="SLH" evidence="1">
    <location>
        <begin position="296"/>
        <end position="358"/>
    </location>
</feature>
<dbReference type="InterPro" id="IPR051465">
    <property type="entry name" value="Cell_Envelope_Struct_Comp"/>
</dbReference>
<proteinExistence type="predicted"/>
<organism evidence="2 3">
    <name type="scientific">Arthrobacter cavernae</name>
    <dbReference type="NCBI Taxonomy" id="2817681"/>
    <lineage>
        <taxon>Bacteria</taxon>
        <taxon>Bacillati</taxon>
        <taxon>Actinomycetota</taxon>
        <taxon>Actinomycetes</taxon>
        <taxon>Micrococcales</taxon>
        <taxon>Micrococcaceae</taxon>
        <taxon>Arthrobacter</taxon>
    </lineage>
</organism>
<dbReference type="InterPro" id="IPR001119">
    <property type="entry name" value="SLH_dom"/>
</dbReference>
<evidence type="ECO:0000313" key="2">
    <source>
        <dbReference type="EMBL" id="MBO1266474.1"/>
    </source>
</evidence>
<keyword evidence="3" id="KW-1185">Reference proteome</keyword>
<feature type="domain" description="SLH" evidence="1">
    <location>
        <begin position="232"/>
        <end position="295"/>
    </location>
</feature>
<dbReference type="RefSeq" id="WP_207614233.1">
    <property type="nucleotide sequence ID" value="NZ_JAFNLL010000002.1"/>
</dbReference>
<dbReference type="AlphaFoldDB" id="A0A939KIB7"/>
<dbReference type="PANTHER" id="PTHR43308:SF5">
    <property type="entry name" value="S-LAYER PROTEIN _ PEPTIDOGLYCAN ENDO-BETA-N-ACETYLGLUCOSAMINIDASE"/>
    <property type="match status" value="1"/>
</dbReference>
<dbReference type="EMBL" id="JAFNLL010000002">
    <property type="protein sequence ID" value="MBO1266474.1"/>
    <property type="molecule type" value="Genomic_DNA"/>
</dbReference>
<evidence type="ECO:0000313" key="3">
    <source>
        <dbReference type="Proteomes" id="UP000664164"/>
    </source>
</evidence>
<name>A0A939KIB7_9MICC</name>
<evidence type="ECO:0000259" key="1">
    <source>
        <dbReference type="PROSITE" id="PS51272"/>
    </source>
</evidence>
<protein>
    <submittedName>
        <fullName evidence="2">S-layer homology domain-containing protein</fullName>
    </submittedName>
</protein>
<sequence>MSVPAHALPETGPIDPFHGYPAWYTDSAGVQLELCLEGPLCLASGELPNPEAPVSPPGGGNFPPESFWWAGEAAITTDTTDALLVLAQEAAFTTEEAVNGEQIAFNRVRIRVNGLDFGASYTVTHPYGSAVFVAEDDGVGGGKINNTVDIGCFATPCSQADFGLALPSKPFLRWDPAVGPAAPAGFIGDPTVDHEVVGSPTGNNFFRVVGPNVGGPGVNAIQTNMFAIQGKLAGPFTDVPTNHQFATEITWMKDQGITTGFPNGTFQPLGSVSRAAMAAFMFRFSTDSAAFVPPAVSPFTDVPTNHQFYKEITWLKSKGITTGFTPTTFAPQMAVNRKDMAAFIYRLAGEPAFTAPAVSPFTDMTPTSQFFKEVSWLSTTGITTGFPDNTFHPFEDVHRDATAAFLFRFDQAFGAPPLP</sequence>
<dbReference type="Proteomes" id="UP000664164">
    <property type="component" value="Unassembled WGS sequence"/>
</dbReference>
<accession>A0A939KIB7</accession>
<feature type="domain" description="SLH" evidence="1">
    <location>
        <begin position="359"/>
        <end position="419"/>
    </location>
</feature>
<gene>
    <name evidence="2" type="ORF">J1902_00505</name>
</gene>
<comment type="caution">
    <text evidence="2">The sequence shown here is derived from an EMBL/GenBank/DDBJ whole genome shotgun (WGS) entry which is preliminary data.</text>
</comment>
<dbReference type="Pfam" id="PF00395">
    <property type="entry name" value="SLH"/>
    <property type="match status" value="3"/>
</dbReference>
<dbReference type="PANTHER" id="PTHR43308">
    <property type="entry name" value="OUTER MEMBRANE PROTEIN ALPHA-RELATED"/>
    <property type="match status" value="1"/>
</dbReference>
<dbReference type="PROSITE" id="PS51272">
    <property type="entry name" value="SLH"/>
    <property type="match status" value="3"/>
</dbReference>